<dbReference type="HOGENOM" id="CLU_2539577_0_0_7"/>
<reference evidence="1 2" key="1">
    <citation type="submission" date="2006-10" db="EMBL/GenBank/DDBJ databases">
        <title>Complete sequence of chromosome of Pelobacter propionicus DSM 2379.</title>
        <authorList>
            <consortium name="US DOE Joint Genome Institute"/>
            <person name="Copeland A."/>
            <person name="Lucas S."/>
            <person name="Lapidus A."/>
            <person name="Barry K."/>
            <person name="Detter J.C."/>
            <person name="Glavina del Rio T."/>
            <person name="Hammon N."/>
            <person name="Israni S."/>
            <person name="Dalin E."/>
            <person name="Tice H."/>
            <person name="Pitluck S."/>
            <person name="Saunders E."/>
            <person name="Brettin T."/>
            <person name="Bruce D."/>
            <person name="Han C."/>
            <person name="Tapia R."/>
            <person name="Schmutz J."/>
            <person name="Larimer F."/>
            <person name="Land M."/>
            <person name="Hauser L."/>
            <person name="Kyrpides N."/>
            <person name="Kim E."/>
            <person name="Lovley D."/>
            <person name="Richardson P."/>
        </authorList>
    </citation>
    <scope>NUCLEOTIDE SEQUENCE [LARGE SCALE GENOMIC DNA]</scope>
    <source>
        <strain evidence="2">DSM 2379 / NBRC 103807 / OttBd1</strain>
    </source>
</reference>
<dbReference type="Proteomes" id="UP000006732">
    <property type="component" value="Chromosome"/>
</dbReference>
<proteinExistence type="predicted"/>
<name>A1AST9_PELPD</name>
<dbReference type="KEGG" id="ppd:Ppro_2810"/>
<evidence type="ECO:0000313" key="1">
    <source>
        <dbReference type="EMBL" id="ABL00410.1"/>
    </source>
</evidence>
<protein>
    <submittedName>
        <fullName evidence="1">Uncharacterized protein</fullName>
    </submittedName>
</protein>
<organism evidence="1 2">
    <name type="scientific">Pelobacter propionicus (strain DSM 2379 / NBRC 103807 / OttBd1)</name>
    <dbReference type="NCBI Taxonomy" id="338966"/>
    <lineage>
        <taxon>Bacteria</taxon>
        <taxon>Pseudomonadati</taxon>
        <taxon>Thermodesulfobacteriota</taxon>
        <taxon>Desulfuromonadia</taxon>
        <taxon>Desulfuromonadales</taxon>
        <taxon>Desulfuromonadaceae</taxon>
        <taxon>Pelobacter</taxon>
    </lineage>
</organism>
<accession>A1AST9</accession>
<gene>
    <name evidence="1" type="ordered locus">Ppro_2810</name>
</gene>
<dbReference type="STRING" id="338966.Ppro_2810"/>
<dbReference type="RefSeq" id="WP_011736651.1">
    <property type="nucleotide sequence ID" value="NC_008609.1"/>
</dbReference>
<evidence type="ECO:0000313" key="2">
    <source>
        <dbReference type="Proteomes" id="UP000006732"/>
    </source>
</evidence>
<dbReference type="AlphaFoldDB" id="A1AST9"/>
<dbReference type="EMBL" id="CP000482">
    <property type="protein sequence ID" value="ABL00410.1"/>
    <property type="molecule type" value="Genomic_DNA"/>
</dbReference>
<sequence length="83" mass="9307">MTTVLAKDFRKKAPSGAAALEIEYDPANVQEFDTRGKCATKYQETWGQKVDIEIGGEPCVLYLELFSRTVAHVNLNKNIVRDC</sequence>
<keyword evidence="2" id="KW-1185">Reference proteome</keyword>